<gene>
    <name evidence="1" type="ORF">SCALOS_LOCUS2430</name>
</gene>
<protein>
    <submittedName>
        <fullName evidence="1">9193_t:CDS:1</fullName>
    </submittedName>
</protein>
<dbReference type="Proteomes" id="UP000789860">
    <property type="component" value="Unassembled WGS sequence"/>
</dbReference>
<proteinExistence type="predicted"/>
<evidence type="ECO:0000313" key="1">
    <source>
        <dbReference type="EMBL" id="CAG8481231.1"/>
    </source>
</evidence>
<organism evidence="1 2">
    <name type="scientific">Scutellospora calospora</name>
    <dbReference type="NCBI Taxonomy" id="85575"/>
    <lineage>
        <taxon>Eukaryota</taxon>
        <taxon>Fungi</taxon>
        <taxon>Fungi incertae sedis</taxon>
        <taxon>Mucoromycota</taxon>
        <taxon>Glomeromycotina</taxon>
        <taxon>Glomeromycetes</taxon>
        <taxon>Diversisporales</taxon>
        <taxon>Gigasporaceae</taxon>
        <taxon>Scutellospora</taxon>
    </lineage>
</organism>
<comment type="caution">
    <text evidence="1">The sequence shown here is derived from an EMBL/GenBank/DDBJ whole genome shotgun (WGS) entry which is preliminary data.</text>
</comment>
<sequence length="243" mass="28060">MKRGLIENENIYHLTMQEAARFKMPSALQQLFATILSGVPIGYLQINAVLLQIKYYLEQHNKSLDIYDLPPLILLDDNHLNKLPRLLLEELSIPNMRVENSPEANNFRNFLLRIRNGTEQTFDNNDIIRIPDHMVIDWDNEDSLQVLIQKIYLFLHNNSSNISYFTDRAILTTKNEYVDYVNNFLNSLTTSDIPPHELRLKVNAPVICLRNIEPINGLCNGTRLLCHAFHPNVIEAEIVTGSH</sequence>
<keyword evidence="2" id="KW-1185">Reference proteome</keyword>
<evidence type="ECO:0000313" key="2">
    <source>
        <dbReference type="Proteomes" id="UP000789860"/>
    </source>
</evidence>
<dbReference type="EMBL" id="CAJVPM010002167">
    <property type="protein sequence ID" value="CAG8481231.1"/>
    <property type="molecule type" value="Genomic_DNA"/>
</dbReference>
<reference evidence="1" key="1">
    <citation type="submission" date="2021-06" db="EMBL/GenBank/DDBJ databases">
        <authorList>
            <person name="Kallberg Y."/>
            <person name="Tangrot J."/>
            <person name="Rosling A."/>
        </authorList>
    </citation>
    <scope>NUCLEOTIDE SEQUENCE</scope>
    <source>
        <strain evidence="1">AU212A</strain>
    </source>
</reference>
<accession>A0ACA9KNB9</accession>
<name>A0ACA9KNB9_9GLOM</name>